<comment type="caution">
    <text evidence="2">The sequence shown here is derived from an EMBL/GenBank/DDBJ whole genome shotgun (WGS) entry which is preliminary data.</text>
</comment>
<feature type="compositionally biased region" description="Basic and acidic residues" evidence="1">
    <location>
        <begin position="627"/>
        <end position="636"/>
    </location>
</feature>
<dbReference type="AlphaFoldDB" id="A0AAN7WBM8"/>
<accession>A0AAN7WBM8</accession>
<evidence type="ECO:0000256" key="1">
    <source>
        <dbReference type="SAM" id="MobiDB-lite"/>
    </source>
</evidence>
<proteinExistence type="predicted"/>
<feature type="compositionally biased region" description="Acidic residues" evidence="1">
    <location>
        <begin position="367"/>
        <end position="402"/>
    </location>
</feature>
<feature type="compositionally biased region" description="Polar residues" evidence="1">
    <location>
        <begin position="524"/>
        <end position="534"/>
    </location>
</feature>
<feature type="compositionally biased region" description="Polar residues" evidence="1">
    <location>
        <begin position="221"/>
        <end position="232"/>
    </location>
</feature>
<gene>
    <name evidence="2" type="ORF">LTR97_001488</name>
</gene>
<feature type="compositionally biased region" description="Polar residues" evidence="1">
    <location>
        <begin position="565"/>
        <end position="576"/>
    </location>
</feature>
<feature type="compositionally biased region" description="Basic and acidic residues" evidence="1">
    <location>
        <begin position="26"/>
        <end position="35"/>
    </location>
</feature>
<evidence type="ECO:0000313" key="3">
    <source>
        <dbReference type="Proteomes" id="UP001310594"/>
    </source>
</evidence>
<feature type="region of interest" description="Disordered" evidence="1">
    <location>
        <begin position="627"/>
        <end position="655"/>
    </location>
</feature>
<feature type="region of interest" description="Disordered" evidence="1">
    <location>
        <begin position="207"/>
        <end position="323"/>
    </location>
</feature>
<feature type="region of interest" description="Disordered" evidence="1">
    <location>
        <begin position="672"/>
        <end position="698"/>
    </location>
</feature>
<feature type="region of interest" description="Disordered" evidence="1">
    <location>
        <begin position="75"/>
        <end position="101"/>
    </location>
</feature>
<dbReference type="EMBL" id="JAVRQU010000002">
    <property type="protein sequence ID" value="KAK5706499.1"/>
    <property type="molecule type" value="Genomic_DNA"/>
</dbReference>
<feature type="compositionally biased region" description="Polar residues" evidence="1">
    <location>
        <begin position="440"/>
        <end position="458"/>
    </location>
</feature>
<feature type="compositionally biased region" description="Pro residues" evidence="1">
    <location>
        <begin position="236"/>
        <end position="248"/>
    </location>
</feature>
<feature type="compositionally biased region" description="Low complexity" evidence="1">
    <location>
        <begin position="480"/>
        <end position="490"/>
    </location>
</feature>
<feature type="compositionally biased region" description="Polar residues" evidence="1">
    <location>
        <begin position="491"/>
        <end position="502"/>
    </location>
</feature>
<sequence>MASHRQAQAKNRRSNTRLARTNNSETLKESKGDKKAVKRWRRKIGNSANAIPVTGGSRKGRPVALANEVAQLRELGRGLQLSSPRTSSDHEEEEEETEDPLRPLLDRMPQALHNFMIERLQPMFDDDLSNSDLAQRIHDVATSLETPFAPPQQRIPVQASGVVSPPNHRATCTARTFLHQSFYQPFQSYAHDAQMLHIIATDTQNCSPFPLRTRDQPSNPPQTQTNLDQCQNYEPRIPPQPTFNPPSTPRRRFKKKVESEEQTSKRSGSTVPAGEEWKDAVLISSDNASPKRPVDAISISSGVTPSSPYKSSSPPRNDCGSAQTQVVDCGGEAQLPQAAASRLPQKKVRWGVPLTYVRIFVPDVEEELVDEEESTEDELDELPDMEEELTEDELDELADEELHESLLMDIYMAEQDADDDQQQLNQPSSPDISQTHRRQSTQPSSVSQDFGCGSQSKYPQEPSAVQDALASSDSYYADRSQSPQPSSASQDTSHAQLSQNPQVPLRNQDALAAPDTARAHLQDTSHAQLSQNPQVPLRNQDALAALDTACAHLSQSPQAPSASQDTSHAQLSQNPQVPLASQDIQHAQLSRSPRNPPSSPEFTLKLCLPSDSVMPWELRWSDTDQRNRHYQADRSESAQSSPVAPTNHGPASLLPLLPLQNPSVQLGVAAFTSGGRNDAAPPQPSQSPRANLDFGPSSGLSVRAMRERHRAGDDAVRQWIYDEFDRLVEMGDELCGDGGHE</sequence>
<reference evidence="2" key="1">
    <citation type="submission" date="2023-08" db="EMBL/GenBank/DDBJ databases">
        <title>Black Yeasts Isolated from many extreme environments.</title>
        <authorList>
            <person name="Coleine C."/>
            <person name="Stajich J.E."/>
            <person name="Selbmann L."/>
        </authorList>
    </citation>
    <scope>NUCLEOTIDE SEQUENCE</scope>
    <source>
        <strain evidence="2">CCFEE 5810</strain>
    </source>
</reference>
<protein>
    <submittedName>
        <fullName evidence="2">Uncharacterized protein</fullName>
    </submittedName>
</protein>
<feature type="region of interest" description="Disordered" evidence="1">
    <location>
        <begin position="1"/>
        <end position="62"/>
    </location>
</feature>
<feature type="compositionally biased region" description="Polar residues" evidence="1">
    <location>
        <begin position="424"/>
        <end position="433"/>
    </location>
</feature>
<feature type="region of interest" description="Disordered" evidence="1">
    <location>
        <begin position="554"/>
        <end position="605"/>
    </location>
</feature>
<feature type="compositionally biased region" description="Polar residues" evidence="1">
    <location>
        <begin position="16"/>
        <end position="25"/>
    </location>
</feature>
<feature type="compositionally biased region" description="Low complexity" evidence="1">
    <location>
        <begin position="300"/>
        <end position="315"/>
    </location>
</feature>
<feature type="region of interest" description="Disordered" evidence="1">
    <location>
        <begin position="367"/>
        <end position="541"/>
    </location>
</feature>
<feature type="compositionally biased region" description="Low complexity" evidence="1">
    <location>
        <begin position="554"/>
        <end position="564"/>
    </location>
</feature>
<organism evidence="2 3">
    <name type="scientific">Elasticomyces elasticus</name>
    <dbReference type="NCBI Taxonomy" id="574655"/>
    <lineage>
        <taxon>Eukaryota</taxon>
        <taxon>Fungi</taxon>
        <taxon>Dikarya</taxon>
        <taxon>Ascomycota</taxon>
        <taxon>Pezizomycotina</taxon>
        <taxon>Dothideomycetes</taxon>
        <taxon>Dothideomycetidae</taxon>
        <taxon>Mycosphaerellales</taxon>
        <taxon>Teratosphaeriaceae</taxon>
        <taxon>Elasticomyces</taxon>
    </lineage>
</organism>
<evidence type="ECO:0000313" key="2">
    <source>
        <dbReference type="EMBL" id="KAK5706499.1"/>
    </source>
</evidence>
<name>A0AAN7WBM8_9PEZI</name>
<dbReference type="Proteomes" id="UP001310594">
    <property type="component" value="Unassembled WGS sequence"/>
</dbReference>